<gene>
    <name evidence="2" type="ORF">GCM10009767_15760</name>
</gene>
<feature type="region of interest" description="Disordered" evidence="1">
    <location>
        <begin position="86"/>
        <end position="128"/>
    </location>
</feature>
<keyword evidence="3" id="KW-1185">Reference proteome</keyword>
<sequence length="128" mass="12971">MPTGTNPRASYGSFAELEVACTAFCTKINERTHREAARLLDQALAEEQAPPPVLPTALHTAALGDSEVVSIVMAEALSAACPVGDHGCHGESDSVRATAQRPVVGAAGTADSAASTGQERADGATAGR</sequence>
<evidence type="ECO:0000313" key="2">
    <source>
        <dbReference type="EMBL" id="GAA1757272.1"/>
    </source>
</evidence>
<dbReference type="Proteomes" id="UP001501204">
    <property type="component" value="Unassembled WGS sequence"/>
</dbReference>
<evidence type="ECO:0008006" key="4">
    <source>
        <dbReference type="Google" id="ProtNLM"/>
    </source>
</evidence>
<organism evidence="2 3">
    <name type="scientific">Kocuria aegyptia</name>
    <dbReference type="NCBI Taxonomy" id="330943"/>
    <lineage>
        <taxon>Bacteria</taxon>
        <taxon>Bacillati</taxon>
        <taxon>Actinomycetota</taxon>
        <taxon>Actinomycetes</taxon>
        <taxon>Micrococcales</taxon>
        <taxon>Micrococcaceae</taxon>
        <taxon>Kocuria</taxon>
    </lineage>
</organism>
<name>A0ABP4WL29_9MICC</name>
<evidence type="ECO:0000256" key="1">
    <source>
        <dbReference type="SAM" id="MobiDB-lite"/>
    </source>
</evidence>
<dbReference type="EMBL" id="BAAAOA010000016">
    <property type="protein sequence ID" value="GAA1757272.1"/>
    <property type="molecule type" value="Genomic_DNA"/>
</dbReference>
<evidence type="ECO:0000313" key="3">
    <source>
        <dbReference type="Proteomes" id="UP001501204"/>
    </source>
</evidence>
<reference evidence="3" key="1">
    <citation type="journal article" date="2019" name="Int. J. Syst. Evol. Microbiol.">
        <title>The Global Catalogue of Microorganisms (GCM) 10K type strain sequencing project: providing services to taxonomists for standard genome sequencing and annotation.</title>
        <authorList>
            <consortium name="The Broad Institute Genomics Platform"/>
            <consortium name="The Broad Institute Genome Sequencing Center for Infectious Disease"/>
            <person name="Wu L."/>
            <person name="Ma J."/>
        </authorList>
    </citation>
    <scope>NUCLEOTIDE SEQUENCE [LARGE SCALE GENOMIC DNA]</scope>
    <source>
        <strain evidence="3">JCM 14735</strain>
    </source>
</reference>
<proteinExistence type="predicted"/>
<feature type="compositionally biased region" description="Low complexity" evidence="1">
    <location>
        <begin position="105"/>
        <end position="117"/>
    </location>
</feature>
<comment type="caution">
    <text evidence="2">The sequence shown here is derived from an EMBL/GenBank/DDBJ whole genome shotgun (WGS) entry which is preliminary data.</text>
</comment>
<accession>A0ABP4WL29</accession>
<protein>
    <recommendedName>
        <fullName evidence="4">DUF222 domain-containing protein</fullName>
    </recommendedName>
</protein>